<dbReference type="PANTHER" id="PTHR42693">
    <property type="entry name" value="ARYLSULFATASE FAMILY MEMBER"/>
    <property type="match status" value="1"/>
</dbReference>
<gene>
    <name evidence="5" type="ORF">C3E79_03135</name>
</gene>
<comment type="similarity">
    <text evidence="1">Belongs to the sulfatase family.</text>
</comment>
<name>A0A2S0WD50_9CORY</name>
<dbReference type="Proteomes" id="UP000244754">
    <property type="component" value="Chromosome"/>
</dbReference>
<dbReference type="PROSITE" id="PS00149">
    <property type="entry name" value="SULFATASE_2"/>
    <property type="match status" value="1"/>
</dbReference>
<dbReference type="InterPro" id="IPR017850">
    <property type="entry name" value="Alkaline_phosphatase_core_sf"/>
</dbReference>
<dbReference type="KEGG" id="clia:C3E79_03135"/>
<reference evidence="6" key="1">
    <citation type="submission" date="2018-01" db="EMBL/GenBank/DDBJ databases">
        <authorList>
            <person name="Li J."/>
        </authorList>
    </citation>
    <scope>NUCLEOTIDE SEQUENCE [LARGE SCALE GENOMIC DNA]</scope>
    <source>
        <strain evidence="6">2184</strain>
    </source>
</reference>
<dbReference type="Pfam" id="PF00884">
    <property type="entry name" value="Sulfatase"/>
    <property type="match status" value="1"/>
</dbReference>
<evidence type="ECO:0000313" key="5">
    <source>
        <dbReference type="EMBL" id="AWB83602.1"/>
    </source>
</evidence>
<evidence type="ECO:0000313" key="6">
    <source>
        <dbReference type="Proteomes" id="UP000244754"/>
    </source>
</evidence>
<dbReference type="Gene3D" id="3.40.720.10">
    <property type="entry name" value="Alkaline Phosphatase, subunit A"/>
    <property type="match status" value="1"/>
</dbReference>
<evidence type="ECO:0000256" key="3">
    <source>
        <dbReference type="ARBA" id="ARBA00022801"/>
    </source>
</evidence>
<dbReference type="CDD" id="cd16025">
    <property type="entry name" value="PAS_like"/>
    <property type="match status" value="1"/>
</dbReference>
<evidence type="ECO:0000256" key="2">
    <source>
        <dbReference type="ARBA" id="ARBA00022723"/>
    </source>
</evidence>
<dbReference type="SUPFAM" id="SSF53649">
    <property type="entry name" value="Alkaline phosphatase-like"/>
    <property type="match status" value="1"/>
</dbReference>
<dbReference type="InterPro" id="IPR050738">
    <property type="entry name" value="Sulfatase"/>
</dbReference>
<keyword evidence="6" id="KW-1185">Reference proteome</keyword>
<accession>A0A2S0WD50</accession>
<dbReference type="AlphaFoldDB" id="A0A2S0WD50"/>
<dbReference type="Gene3D" id="3.30.1120.10">
    <property type="match status" value="1"/>
</dbReference>
<keyword evidence="3" id="KW-0378">Hydrolase</keyword>
<dbReference type="OrthoDB" id="9777306at2"/>
<sequence length="774" mass="86507">MSKQNIPPYARGYEGFKGTVGRTVEQSDPWWPEEKRAPGNSPNIVLVLLDDMGYSDIGPFGSEIATPTLDRLAQRGVRLTNYHTTPVCSPARAAVLTGLNPHRAGYASVANSDPGYPGFRLELGEDVATLPEVLRGHGYATYAVGKWHLTRDALLNAAADKSSWPIQRGFDQYYGALEAFNSFFHPNQIVQDNTIVQRESTPEGYYLTDDYTGHALEFIKGLRASDSRKPFFLYFAHTAMHGPLGAKESDIDKYRGTYDVGWDAIRQQRYHRQVQAGIIPAGTPLPEAVGKLGREIPSWESLDEDTRFIYAKYMEVYAAMVDNVDQSLGRIVDLLEELGELDNTIIVFTSDNGGTAEGGPEGTRSYFSRFANLPGIPGDFERDTPLNPELIGGPRAMSHYPEGWGNVSNTPFRFYKGQTYAGGIRVPLIISWPRGLPTDGSIRRQYQYVTDLTPTLLELAGLKHPGTRHNLPAKSIDGASFATVLHNPEAPSTHTEQYSEWGGNRGFYRDGWKVVANHEPGTPYDDGEWELYHVEQDPNEINNLACRYPEKLRELADAWERAAWENTVFPLDDRSNPHSYRRRAAEAEFDKPVTILPGTPKLERYRSSKLTKLRAFRVYIDVEYDDGNEGILLSHGDQGGGYALYIKEGKLWFAFNEYGRLHDVDCGSIPIGHHDIVLNTIPLPNFRATHKVYLDGRQAGALDEVWALIGFAPFSGIDVGVNRGGPVHWGLYEQHGSYRYTGKLHSVRYVPGPRTDYDPELIAELERDVEAAGD</sequence>
<evidence type="ECO:0000256" key="4">
    <source>
        <dbReference type="ARBA" id="ARBA00022837"/>
    </source>
</evidence>
<dbReference type="GO" id="GO:0046872">
    <property type="term" value="F:metal ion binding"/>
    <property type="evidence" value="ECO:0007669"/>
    <property type="project" value="UniProtKB-KW"/>
</dbReference>
<dbReference type="EMBL" id="CP026948">
    <property type="protein sequence ID" value="AWB83602.1"/>
    <property type="molecule type" value="Genomic_DNA"/>
</dbReference>
<dbReference type="InterPro" id="IPR024607">
    <property type="entry name" value="Sulfatase_CS"/>
</dbReference>
<dbReference type="PROSITE" id="PS00523">
    <property type="entry name" value="SULFATASE_1"/>
    <property type="match status" value="1"/>
</dbReference>
<dbReference type="RefSeq" id="WP_108403592.1">
    <property type="nucleotide sequence ID" value="NZ_CP026948.1"/>
</dbReference>
<evidence type="ECO:0000256" key="1">
    <source>
        <dbReference type="ARBA" id="ARBA00008779"/>
    </source>
</evidence>
<protein>
    <submittedName>
        <fullName evidence="5">Arylsulfatase</fullName>
    </submittedName>
</protein>
<keyword evidence="2" id="KW-0479">Metal-binding</keyword>
<dbReference type="PANTHER" id="PTHR42693:SF33">
    <property type="entry name" value="ARYLSULFATASE"/>
    <property type="match status" value="1"/>
</dbReference>
<proteinExistence type="inferred from homology"/>
<organism evidence="5 6">
    <name type="scientific">Corynebacterium liangguodongii</name>
    <dbReference type="NCBI Taxonomy" id="2079535"/>
    <lineage>
        <taxon>Bacteria</taxon>
        <taxon>Bacillati</taxon>
        <taxon>Actinomycetota</taxon>
        <taxon>Actinomycetes</taxon>
        <taxon>Mycobacteriales</taxon>
        <taxon>Corynebacteriaceae</taxon>
        <taxon>Corynebacterium</taxon>
    </lineage>
</organism>
<keyword evidence="4" id="KW-0106">Calcium</keyword>
<dbReference type="GO" id="GO:0004065">
    <property type="term" value="F:arylsulfatase activity"/>
    <property type="evidence" value="ECO:0007669"/>
    <property type="project" value="TreeGrafter"/>
</dbReference>
<dbReference type="InterPro" id="IPR000917">
    <property type="entry name" value="Sulfatase_N"/>
</dbReference>